<evidence type="ECO:0000313" key="1">
    <source>
        <dbReference type="EMBL" id="GBP24268.1"/>
    </source>
</evidence>
<evidence type="ECO:0000313" key="2">
    <source>
        <dbReference type="Proteomes" id="UP000299102"/>
    </source>
</evidence>
<gene>
    <name evidence="1" type="ORF">EVAR_80121_1</name>
</gene>
<name>A0A4C1UD19_EUMVA</name>
<accession>A0A4C1UD19</accession>
<organism evidence="1 2">
    <name type="scientific">Eumeta variegata</name>
    <name type="common">Bagworm moth</name>
    <name type="synonym">Eumeta japonica</name>
    <dbReference type="NCBI Taxonomy" id="151549"/>
    <lineage>
        <taxon>Eukaryota</taxon>
        <taxon>Metazoa</taxon>
        <taxon>Ecdysozoa</taxon>
        <taxon>Arthropoda</taxon>
        <taxon>Hexapoda</taxon>
        <taxon>Insecta</taxon>
        <taxon>Pterygota</taxon>
        <taxon>Neoptera</taxon>
        <taxon>Endopterygota</taxon>
        <taxon>Lepidoptera</taxon>
        <taxon>Glossata</taxon>
        <taxon>Ditrysia</taxon>
        <taxon>Tineoidea</taxon>
        <taxon>Psychidae</taxon>
        <taxon>Oiketicinae</taxon>
        <taxon>Eumeta</taxon>
    </lineage>
</organism>
<dbReference type="EMBL" id="BGZK01000159">
    <property type="protein sequence ID" value="GBP24268.1"/>
    <property type="molecule type" value="Genomic_DNA"/>
</dbReference>
<comment type="caution">
    <text evidence="1">The sequence shown here is derived from an EMBL/GenBank/DDBJ whole genome shotgun (WGS) entry which is preliminary data.</text>
</comment>
<reference evidence="1 2" key="1">
    <citation type="journal article" date="2019" name="Commun. Biol.">
        <title>The bagworm genome reveals a unique fibroin gene that provides high tensile strength.</title>
        <authorList>
            <person name="Kono N."/>
            <person name="Nakamura H."/>
            <person name="Ohtoshi R."/>
            <person name="Tomita M."/>
            <person name="Numata K."/>
            <person name="Arakawa K."/>
        </authorList>
    </citation>
    <scope>NUCLEOTIDE SEQUENCE [LARGE SCALE GENOMIC DNA]</scope>
</reference>
<keyword evidence="2" id="KW-1185">Reference proteome</keyword>
<sequence length="158" mass="18091">MTIILCGVQALTMEPEAKRFYLTEARYVTSKALRNGALSKNDTQEEQTPHYIFEVPTDYFFVSEGEGPVCFQLHTFVALTRLRDDCPACLQNAFEREAPHLSTVRQNFIAAVVLSVKKFVKVDHQLRLLNKMWQLSGYSLKKTGVSPMKRFEDVWGLV</sequence>
<protein>
    <submittedName>
        <fullName evidence="1">Uncharacterized protein</fullName>
    </submittedName>
</protein>
<dbReference type="Proteomes" id="UP000299102">
    <property type="component" value="Unassembled WGS sequence"/>
</dbReference>
<proteinExistence type="predicted"/>
<dbReference type="AlphaFoldDB" id="A0A4C1UD19"/>